<proteinExistence type="inferred from homology"/>
<gene>
    <name evidence="3" type="ordered locus">Desru_1404</name>
</gene>
<evidence type="ECO:0000313" key="3">
    <source>
        <dbReference type="EMBL" id="AEG59676.1"/>
    </source>
</evidence>
<dbReference type="EMBL" id="CP002780">
    <property type="protein sequence ID" value="AEG59676.1"/>
    <property type="molecule type" value="Genomic_DNA"/>
</dbReference>
<dbReference type="PIRSF" id="PIRSF029950">
    <property type="entry name" value="Cas_CT1134"/>
    <property type="match status" value="1"/>
</dbReference>
<dbReference type="HOGENOM" id="CLU_093736_0_0_9"/>
<reference evidence="4" key="1">
    <citation type="submission" date="2011-05" db="EMBL/GenBank/DDBJ databases">
        <title>Complete sequence of Desulfotomaculum ruminis DSM 2154.</title>
        <authorList>
            <person name="Lucas S."/>
            <person name="Copeland A."/>
            <person name="Lapidus A."/>
            <person name="Cheng J.-F."/>
            <person name="Goodwin L."/>
            <person name="Pitluck S."/>
            <person name="Lu M."/>
            <person name="Detter J.C."/>
            <person name="Han C."/>
            <person name="Tapia R."/>
            <person name="Land M."/>
            <person name="Hauser L."/>
            <person name="Kyrpides N."/>
            <person name="Ivanova N."/>
            <person name="Mikhailova N."/>
            <person name="Pagani I."/>
            <person name="Stams A.J.M."/>
            <person name="Plugge C.M."/>
            <person name="Muyzer G."/>
            <person name="Kuever J."/>
            <person name="Parshina S.N."/>
            <person name="Ivanova A.E."/>
            <person name="Nazina T.N."/>
            <person name="Brambilla E."/>
            <person name="Spring S."/>
            <person name="Klenk H.-P."/>
            <person name="Woyke T."/>
        </authorList>
    </citation>
    <scope>NUCLEOTIDE SEQUENCE [LARGE SCALE GENOMIC DNA]</scope>
    <source>
        <strain evidence="4">ATCC 23193 / DSM 2154 / NCIB 8452 / DL</strain>
    </source>
</reference>
<keyword evidence="1 2" id="KW-0051">Antiviral defense</keyword>
<accession>F6DQ98</accession>
<dbReference type="KEGG" id="dru:Desru_1404"/>
<name>F6DQ98_DESRL</name>
<dbReference type="STRING" id="696281.Desru_1404"/>
<keyword evidence="2" id="KW-0255">Endonuclease</keyword>
<dbReference type="InterPro" id="IPR021124">
    <property type="entry name" value="CRISPR-assoc_prot_Cas5"/>
</dbReference>
<evidence type="ECO:0000256" key="2">
    <source>
        <dbReference type="PIRNR" id="PIRNR029950"/>
    </source>
</evidence>
<dbReference type="RefSeq" id="WP_013841447.1">
    <property type="nucleotide sequence ID" value="NC_015589.1"/>
</dbReference>
<dbReference type="Proteomes" id="UP000009234">
    <property type="component" value="Chromosome"/>
</dbReference>
<keyword evidence="2" id="KW-0378">Hydrolase</keyword>
<dbReference type="NCBIfam" id="TIGR01876">
    <property type="entry name" value="cas_Cas5d"/>
    <property type="match status" value="1"/>
</dbReference>
<sequence length="247" mass="28354">MEIKRNTVEFLVRGDRALFSDPVTRVGGEKTSYYVPTYEALKGILASVYWKPTLVWIIDAVRVMNMIQTASEGIRTKNYNGGNDLSIYTYLKDVRYQVRAHFVWNENRPELAADRNEHKHHNIARRMIERGGRRDIFLGARECQGTVEPCVFGECPGTYDQVEELQLGYMFHGFTYADEAVRDGEKGHMSVRFHHVLMKRGVIEFPGPEEISDKDRRILHKMSVKPFGETIGNFSGLAEFAAEEVTE</sequence>
<organism evidence="3 4">
    <name type="scientific">Desulforamulus ruminis (strain ATCC 23193 / DSM 2154 / NCIMB 8452 / DL)</name>
    <name type="common">Desulfotomaculum ruminis</name>
    <dbReference type="NCBI Taxonomy" id="696281"/>
    <lineage>
        <taxon>Bacteria</taxon>
        <taxon>Bacillati</taxon>
        <taxon>Bacillota</taxon>
        <taxon>Clostridia</taxon>
        <taxon>Eubacteriales</taxon>
        <taxon>Peptococcaceae</taxon>
        <taxon>Desulforamulus</taxon>
    </lineage>
</organism>
<dbReference type="GO" id="GO:0051607">
    <property type="term" value="P:defense response to virus"/>
    <property type="evidence" value="ECO:0007669"/>
    <property type="project" value="UniProtKB-UniRule"/>
</dbReference>
<reference evidence="3 4" key="2">
    <citation type="journal article" date="2012" name="Stand. Genomic Sci.">
        <title>Complete genome sequence of the sulfate-reducing firmicute Desulfotomaculum ruminis type strain (DL(T)).</title>
        <authorList>
            <person name="Spring S."/>
            <person name="Visser M."/>
            <person name="Lu M."/>
            <person name="Copeland A."/>
            <person name="Lapidus A."/>
            <person name="Lucas S."/>
            <person name="Cheng J.F."/>
            <person name="Han C."/>
            <person name="Tapia R."/>
            <person name="Goodwin L.A."/>
            <person name="Pitluck S."/>
            <person name="Ivanova N."/>
            <person name="Land M."/>
            <person name="Hauser L."/>
            <person name="Larimer F."/>
            <person name="Rohde M."/>
            <person name="Goker M."/>
            <person name="Detter J.C."/>
            <person name="Kyrpides N.C."/>
            <person name="Woyke T."/>
            <person name="Schaap P.J."/>
            <person name="Plugge C.M."/>
            <person name="Muyzer G."/>
            <person name="Kuever J."/>
            <person name="Pereira I.A."/>
            <person name="Parshina S.N."/>
            <person name="Bernier-Latmani R."/>
            <person name="Stams A.J."/>
            <person name="Klenk H.P."/>
        </authorList>
    </citation>
    <scope>NUCLEOTIDE SEQUENCE [LARGE SCALE GENOMIC DNA]</scope>
    <source>
        <strain evidence="4">ATCC 23193 / DSM 2154 / NCIB 8452 / DL</strain>
    </source>
</reference>
<comment type="similarity">
    <text evidence="2">Belongs to the CRISPR-associated protein Cas5 family. Subtype I-C/Dvulg subfamily.</text>
</comment>
<evidence type="ECO:0000313" key="4">
    <source>
        <dbReference type="Proteomes" id="UP000009234"/>
    </source>
</evidence>
<keyword evidence="4" id="KW-1185">Reference proteome</keyword>
<keyword evidence="2" id="KW-0540">Nuclease</keyword>
<dbReference type="eggNOG" id="ENOG502Z82V">
    <property type="taxonomic scope" value="Bacteria"/>
</dbReference>
<protein>
    <recommendedName>
        <fullName evidence="2">pre-crRNA processing endonuclease</fullName>
        <ecNumber evidence="2">3.1.-.-</ecNumber>
    </recommendedName>
</protein>
<dbReference type="GO" id="GO:0016787">
    <property type="term" value="F:hydrolase activity"/>
    <property type="evidence" value="ECO:0007669"/>
    <property type="project" value="UniProtKB-KW"/>
</dbReference>
<dbReference type="InterPro" id="IPR010155">
    <property type="entry name" value="CRISPR-assoc_prot_Cas5d"/>
</dbReference>
<dbReference type="InterPro" id="IPR013422">
    <property type="entry name" value="CRISPR-assoc_prot_Cas5_N"/>
</dbReference>
<dbReference type="EC" id="3.1.-.-" evidence="2"/>
<dbReference type="NCBIfam" id="TIGR02593">
    <property type="entry name" value="CRISPR_cas5"/>
    <property type="match status" value="1"/>
</dbReference>
<dbReference type="GO" id="GO:0003723">
    <property type="term" value="F:RNA binding"/>
    <property type="evidence" value="ECO:0007669"/>
    <property type="project" value="UniProtKB-UniRule"/>
</dbReference>
<dbReference type="AlphaFoldDB" id="F6DQ98"/>
<keyword evidence="2" id="KW-0694">RNA-binding</keyword>
<dbReference type="Gene3D" id="3.30.70.2660">
    <property type="match status" value="1"/>
</dbReference>
<dbReference type="GO" id="GO:0004519">
    <property type="term" value="F:endonuclease activity"/>
    <property type="evidence" value="ECO:0007669"/>
    <property type="project" value="UniProtKB-UniRule"/>
</dbReference>
<dbReference type="GO" id="GO:0043571">
    <property type="term" value="P:maintenance of CRISPR repeat elements"/>
    <property type="evidence" value="ECO:0007669"/>
    <property type="project" value="UniProtKB-UniRule"/>
</dbReference>
<comment type="function">
    <text evidence="2">CRISPR (clustered regularly interspaced short palindromic repeat) is an adaptive immune system that provides protection against mobile genetic elements (viruses, transposable elements and conjugative plasmids). CRISPR clusters contain spacers, sequences complementary to antecedent mobile elements, and target invading nucleic acids. CRISPR clusters are transcribed and processed into CRISPR RNA (crRNA).</text>
</comment>
<evidence type="ECO:0000256" key="1">
    <source>
        <dbReference type="ARBA" id="ARBA00023118"/>
    </source>
</evidence>
<dbReference type="Pfam" id="PF09704">
    <property type="entry name" value="Cas_Cas5d"/>
    <property type="match status" value="1"/>
</dbReference>